<dbReference type="AlphaFoldDB" id="A0AAJ8E120"/>
<evidence type="ECO:0000313" key="1">
    <source>
        <dbReference type="RefSeq" id="XP_059602974.1"/>
    </source>
</evidence>
<reference evidence="1" key="2">
    <citation type="submission" date="2025-08" db="UniProtKB">
        <authorList>
            <consortium name="RefSeq"/>
        </authorList>
    </citation>
    <scope>IDENTIFICATION</scope>
</reference>
<dbReference type="KEGG" id="ang:An18g05970"/>
<dbReference type="VEuPathDB" id="FungiDB:An18g05970"/>
<gene>
    <name evidence="1" type="ORF">An18g05970</name>
</gene>
<reference evidence="1" key="1">
    <citation type="submission" date="2025-02" db="EMBL/GenBank/DDBJ databases">
        <authorList>
            <consortium name="NCBI Genome Project"/>
        </authorList>
    </citation>
    <scope>NUCLEOTIDE SEQUENCE</scope>
</reference>
<sequence length="135" mass="15414">MAKKGARLPSKQTSSLRASTACRYGIEHLRIAFVSCLSYQSTLSNGSGPRKEKEVENRNPDSHFHPYFSTYTSPINHPNGRVIEVKTKDVVMCSVPIPYLTNYYLFLIDSSGYSSSFKVYLNKFKLNMDYRNKAR</sequence>
<protein>
    <submittedName>
        <fullName evidence="1">Uncharacterized protein</fullName>
    </submittedName>
</protein>
<organism evidence="1">
    <name type="scientific">Aspergillus niger</name>
    <dbReference type="NCBI Taxonomy" id="5061"/>
    <lineage>
        <taxon>Eukaryota</taxon>
        <taxon>Fungi</taxon>
        <taxon>Dikarya</taxon>
        <taxon>Ascomycota</taxon>
        <taxon>Pezizomycotina</taxon>
        <taxon>Eurotiomycetes</taxon>
        <taxon>Eurotiomycetidae</taxon>
        <taxon>Eurotiales</taxon>
        <taxon>Aspergillaceae</taxon>
        <taxon>Aspergillus</taxon>
        <taxon>Aspergillus subgen. Circumdati</taxon>
    </lineage>
</organism>
<proteinExistence type="predicted"/>
<dbReference type="RefSeq" id="XP_059602974.1">
    <property type="nucleotide sequence ID" value="XM_059745856.1"/>
</dbReference>
<accession>A0AAJ8E120</accession>
<dbReference type="GeneID" id="84593748"/>
<name>A0AAJ8E120_ASPNG</name>